<dbReference type="SUPFAM" id="SSF50475">
    <property type="entry name" value="FMN-binding split barrel"/>
    <property type="match status" value="1"/>
</dbReference>
<dbReference type="OrthoDB" id="9794638at2"/>
<comment type="cofactor">
    <cofactor evidence="1">
        <name>FMN</name>
        <dbReference type="ChEBI" id="CHEBI:58210"/>
    </cofactor>
</comment>
<dbReference type="InterPro" id="IPR002563">
    <property type="entry name" value="Flavin_Rdtase-like_dom"/>
</dbReference>
<organism evidence="5 6">
    <name type="scientific">Acidipropionibacterium virtanenii</name>
    <dbReference type="NCBI Taxonomy" id="2057246"/>
    <lineage>
        <taxon>Bacteria</taxon>
        <taxon>Bacillati</taxon>
        <taxon>Actinomycetota</taxon>
        <taxon>Actinomycetes</taxon>
        <taxon>Propionibacteriales</taxon>
        <taxon>Propionibacteriaceae</taxon>
        <taxon>Acidipropionibacterium</taxon>
    </lineage>
</organism>
<reference evidence="5 6" key="1">
    <citation type="submission" date="2017-12" db="EMBL/GenBank/DDBJ databases">
        <title>The whole genome sequence of the Acidipropionibacterium virtanenii sp. nov. type strain JS278.</title>
        <authorList>
            <person name="Laine P."/>
            <person name="Deptula P."/>
            <person name="Varmanen P."/>
            <person name="Auvinen P."/>
        </authorList>
    </citation>
    <scope>NUCLEOTIDE SEQUENCE [LARGE SCALE GENOMIC DNA]</scope>
    <source>
        <strain evidence="5 6">JS278</strain>
    </source>
</reference>
<accession>A0A344UY24</accession>
<dbReference type="Pfam" id="PF01613">
    <property type="entry name" value="Flavin_Reduct"/>
    <property type="match status" value="1"/>
</dbReference>
<dbReference type="KEGG" id="acij:JS278_03038"/>
<protein>
    <recommendedName>
        <fullName evidence="4">Flavin reductase like domain-containing protein</fullName>
    </recommendedName>
</protein>
<feature type="domain" description="Flavin reductase like" evidence="4">
    <location>
        <begin position="14"/>
        <end position="184"/>
    </location>
</feature>
<dbReference type="RefSeq" id="WP_114045921.1">
    <property type="nucleotide sequence ID" value="NZ_CP025198.1"/>
</dbReference>
<evidence type="ECO:0000256" key="1">
    <source>
        <dbReference type="ARBA" id="ARBA00001917"/>
    </source>
</evidence>
<proteinExistence type="inferred from homology"/>
<dbReference type="GO" id="GO:0016646">
    <property type="term" value="F:oxidoreductase activity, acting on the CH-NH group of donors, NAD or NADP as acceptor"/>
    <property type="evidence" value="ECO:0007669"/>
    <property type="project" value="UniProtKB-ARBA"/>
</dbReference>
<gene>
    <name evidence="5" type="ORF">JS278_03038</name>
</gene>
<comment type="similarity">
    <text evidence="3">Belongs to the flavoredoxin family.</text>
</comment>
<dbReference type="AlphaFoldDB" id="A0A344UY24"/>
<evidence type="ECO:0000256" key="2">
    <source>
        <dbReference type="ARBA" id="ARBA00022630"/>
    </source>
</evidence>
<dbReference type="Gene3D" id="2.30.110.10">
    <property type="entry name" value="Electron Transport, Fmn-binding Protein, Chain A"/>
    <property type="match status" value="1"/>
</dbReference>
<dbReference type="EMBL" id="CP025198">
    <property type="protein sequence ID" value="AXE40172.1"/>
    <property type="molecule type" value="Genomic_DNA"/>
</dbReference>
<dbReference type="GO" id="GO:0010181">
    <property type="term" value="F:FMN binding"/>
    <property type="evidence" value="ECO:0007669"/>
    <property type="project" value="InterPro"/>
</dbReference>
<keyword evidence="6" id="KW-1185">Reference proteome</keyword>
<evidence type="ECO:0000256" key="3">
    <source>
        <dbReference type="ARBA" id="ARBA00038054"/>
    </source>
</evidence>
<evidence type="ECO:0000313" key="6">
    <source>
        <dbReference type="Proteomes" id="UP000251995"/>
    </source>
</evidence>
<dbReference type="PANTHER" id="PTHR43567">
    <property type="entry name" value="FLAVOREDOXIN-RELATED-RELATED"/>
    <property type="match status" value="1"/>
</dbReference>
<sequence>MAEHILIDPPILYIGTPVVLLSTLNPDGTANLAPMSSVFALGQTVVLGMELNSRTAQNLRERREVVINVPGPQLWRNVESLARLTGHDPVPDEKRDVYSYCADKFTAAGLTAENSDSVGPPRVAECLLQIEAEVVAAEPDAGGVFLVTQTRARAIHADPELMVPGTRHIDAHKWHPLVLNFRHYFGLGEEVGENFRTPTPSNPAVSRVN</sequence>
<keyword evidence="2" id="KW-0285">Flavoprotein</keyword>
<evidence type="ECO:0000313" key="5">
    <source>
        <dbReference type="EMBL" id="AXE40172.1"/>
    </source>
</evidence>
<dbReference type="PANTHER" id="PTHR43567:SF1">
    <property type="entry name" value="FLAVOREDOXIN"/>
    <property type="match status" value="1"/>
</dbReference>
<dbReference type="InterPro" id="IPR012349">
    <property type="entry name" value="Split_barrel_FMN-bd"/>
</dbReference>
<dbReference type="Proteomes" id="UP000251995">
    <property type="component" value="Chromosome"/>
</dbReference>
<evidence type="ECO:0000259" key="4">
    <source>
        <dbReference type="Pfam" id="PF01613"/>
    </source>
</evidence>
<dbReference type="InterPro" id="IPR052174">
    <property type="entry name" value="Flavoredoxin"/>
</dbReference>
<name>A0A344UY24_9ACTN</name>